<dbReference type="Proteomes" id="UP001295444">
    <property type="component" value="Chromosome 05"/>
</dbReference>
<proteinExistence type="predicted"/>
<evidence type="ECO:0000256" key="1">
    <source>
        <dbReference type="SAM" id="MobiDB-lite"/>
    </source>
</evidence>
<name>A0AAD1SBX3_PELCU</name>
<dbReference type="EMBL" id="OW240916">
    <property type="protein sequence ID" value="CAH2295709.1"/>
    <property type="molecule type" value="Genomic_DNA"/>
</dbReference>
<gene>
    <name evidence="2" type="ORF">PECUL_23A027359</name>
</gene>
<accession>A0AAD1SBX3</accession>
<evidence type="ECO:0000313" key="2">
    <source>
        <dbReference type="EMBL" id="CAH2295709.1"/>
    </source>
</evidence>
<protein>
    <submittedName>
        <fullName evidence="2">Uncharacterized protein</fullName>
    </submittedName>
</protein>
<evidence type="ECO:0000313" key="3">
    <source>
        <dbReference type="Proteomes" id="UP001295444"/>
    </source>
</evidence>
<keyword evidence="3" id="KW-1185">Reference proteome</keyword>
<organism evidence="2 3">
    <name type="scientific">Pelobates cultripes</name>
    <name type="common">Western spadefoot toad</name>
    <dbReference type="NCBI Taxonomy" id="61616"/>
    <lineage>
        <taxon>Eukaryota</taxon>
        <taxon>Metazoa</taxon>
        <taxon>Chordata</taxon>
        <taxon>Craniata</taxon>
        <taxon>Vertebrata</taxon>
        <taxon>Euteleostomi</taxon>
        <taxon>Amphibia</taxon>
        <taxon>Batrachia</taxon>
        <taxon>Anura</taxon>
        <taxon>Pelobatoidea</taxon>
        <taxon>Pelobatidae</taxon>
        <taxon>Pelobates</taxon>
    </lineage>
</organism>
<reference evidence="2" key="1">
    <citation type="submission" date="2022-03" db="EMBL/GenBank/DDBJ databases">
        <authorList>
            <person name="Alioto T."/>
            <person name="Alioto T."/>
            <person name="Gomez Garrido J."/>
        </authorList>
    </citation>
    <scope>NUCLEOTIDE SEQUENCE</scope>
</reference>
<dbReference type="AlphaFoldDB" id="A0AAD1SBX3"/>
<feature type="region of interest" description="Disordered" evidence="1">
    <location>
        <begin position="40"/>
        <end position="96"/>
    </location>
</feature>
<sequence>MPFRYTPRQAKLKNKVRAFYAPNSRGLEYLLGREDVWNTGDELQQDSEDEKQEMGRRSQRSQQGTATIPALFQRQAPAKMAAEQGPDPPHKDTPPE</sequence>